<dbReference type="InterPro" id="IPR043168">
    <property type="entry name" value="DegV_C"/>
</dbReference>
<gene>
    <name evidence="2" type="primary">degV_2</name>
    <name evidence="2" type="ORF">Pcatena_06830</name>
</gene>
<dbReference type="EMBL" id="AP019367">
    <property type="protein sequence ID" value="BBH50096.1"/>
    <property type="molecule type" value="Genomic_DNA"/>
</dbReference>
<evidence type="ECO:0000313" key="2">
    <source>
        <dbReference type="EMBL" id="BBH50096.1"/>
    </source>
</evidence>
<dbReference type="Gene3D" id="3.30.1180.10">
    <property type="match status" value="1"/>
</dbReference>
<dbReference type="PANTHER" id="PTHR33434">
    <property type="entry name" value="DEGV DOMAIN-CONTAINING PROTEIN DR_1986-RELATED"/>
    <property type="match status" value="1"/>
</dbReference>
<reference evidence="3" key="1">
    <citation type="submission" date="2018-11" db="EMBL/GenBank/DDBJ databases">
        <title>Comparative genomics of Parolsenella catena and Libanicoccus massiliensis: Reclassification of Libanicoccus massiliensis as Parolsenella massiliensis comb. nov.</title>
        <authorList>
            <person name="Sakamoto M."/>
            <person name="Ikeyama N."/>
            <person name="Murakami T."/>
            <person name="Mori H."/>
            <person name="Yuki M."/>
            <person name="Ohkuma M."/>
        </authorList>
    </citation>
    <scope>NUCLEOTIDE SEQUENCE [LARGE SCALE GENOMIC DNA]</scope>
    <source>
        <strain evidence="3">JCM 31932</strain>
    </source>
</reference>
<organism evidence="2 3">
    <name type="scientific">Parolsenella catena</name>
    <dbReference type="NCBI Taxonomy" id="2003188"/>
    <lineage>
        <taxon>Bacteria</taxon>
        <taxon>Bacillati</taxon>
        <taxon>Actinomycetota</taxon>
        <taxon>Coriobacteriia</taxon>
        <taxon>Coriobacteriales</taxon>
        <taxon>Atopobiaceae</taxon>
        <taxon>Parolsenella</taxon>
    </lineage>
</organism>
<dbReference type="NCBIfam" id="TIGR00762">
    <property type="entry name" value="DegV"/>
    <property type="match status" value="1"/>
</dbReference>
<dbReference type="PROSITE" id="PS51482">
    <property type="entry name" value="DEGV"/>
    <property type="match status" value="1"/>
</dbReference>
<dbReference type="PANTHER" id="PTHR33434:SF2">
    <property type="entry name" value="FATTY ACID-BINDING PROTEIN TM_1468"/>
    <property type="match status" value="1"/>
</dbReference>
<dbReference type="OrthoDB" id="9760324at2"/>
<dbReference type="RefSeq" id="WP_126421647.1">
    <property type="nucleotide sequence ID" value="NZ_AP019367.1"/>
</dbReference>
<keyword evidence="1" id="KW-0446">Lipid-binding</keyword>
<accession>A0A3G9K1D2</accession>
<dbReference type="GeneID" id="88848812"/>
<dbReference type="GO" id="GO:0008289">
    <property type="term" value="F:lipid binding"/>
    <property type="evidence" value="ECO:0007669"/>
    <property type="project" value="UniProtKB-KW"/>
</dbReference>
<evidence type="ECO:0000313" key="3">
    <source>
        <dbReference type="Proteomes" id="UP000273154"/>
    </source>
</evidence>
<dbReference type="SUPFAM" id="SSF82549">
    <property type="entry name" value="DAK1/DegV-like"/>
    <property type="match status" value="1"/>
</dbReference>
<evidence type="ECO:0000256" key="1">
    <source>
        <dbReference type="ARBA" id="ARBA00023121"/>
    </source>
</evidence>
<dbReference type="InterPro" id="IPR050270">
    <property type="entry name" value="DegV_domain_contain"/>
</dbReference>
<name>A0A3G9K1D2_9ACTN</name>
<dbReference type="Pfam" id="PF02645">
    <property type="entry name" value="DegV"/>
    <property type="match status" value="1"/>
</dbReference>
<dbReference type="Proteomes" id="UP000273154">
    <property type="component" value="Chromosome"/>
</dbReference>
<keyword evidence="3" id="KW-1185">Reference proteome</keyword>
<dbReference type="InterPro" id="IPR003797">
    <property type="entry name" value="DegV"/>
</dbReference>
<proteinExistence type="predicted"/>
<dbReference type="Gene3D" id="3.40.50.10170">
    <property type="match status" value="1"/>
</dbReference>
<sequence>MTVRIITDSASDITAADIAAAGNPALTVLPLSVTFGDKTYADGVDLTHRRFYELLVEGDDLPMTGQVNPYAFEQAISSAREAGEEVVVITLSGKLSGTNASAMTATAAFEGGVYVVDSKSVTVGERILVDYALRLVGEGLGAADIACALEQAREDIHVVGLLDTLEFLRRGGRIPASAAALGKLLSIKPVITITDGVVELLGKARGSKNGRNLLTQQVEAAGGIDFSMPIELAYAGLDDALLRKYVEDSRHIWEGHVALDDLPVHTVGATIGTHVGPGAIALAFFKQ</sequence>
<dbReference type="AlphaFoldDB" id="A0A3G9K1D2"/>
<dbReference type="KEGG" id="pcat:Pcatena_06830"/>
<protein>
    <submittedName>
        <fullName evidence="2">DegV family protein</fullName>
    </submittedName>
</protein>